<evidence type="ECO:0008006" key="4">
    <source>
        <dbReference type="Google" id="ProtNLM"/>
    </source>
</evidence>
<evidence type="ECO:0000313" key="2">
    <source>
        <dbReference type="EMBL" id="AMW05663.1"/>
    </source>
</evidence>
<reference evidence="2 3" key="1">
    <citation type="journal article" date="2014" name="Proc. Natl. Acad. Sci. U.S.A.">
        <title>Functional type 2 photosynthetic reaction centers found in the rare bacterial phylum Gemmatimonadetes.</title>
        <authorList>
            <person name="Zeng Y."/>
            <person name="Feng F."/>
            <person name="Medova H."/>
            <person name="Dean J."/>
            <person name="Koblizek M."/>
        </authorList>
    </citation>
    <scope>NUCLEOTIDE SEQUENCE [LARGE SCALE GENOMIC DNA]</scope>
    <source>
        <strain evidence="2 3">AP64</strain>
    </source>
</reference>
<dbReference type="eggNOG" id="ENOG503028X">
    <property type="taxonomic scope" value="Bacteria"/>
</dbReference>
<dbReference type="Proteomes" id="UP000076404">
    <property type="component" value="Chromosome"/>
</dbReference>
<sequence>MFRLRHTLVLALSAGALFACGGTDRATSDSTTASSAAAATATMATADSGAMQDGDENIAWTSNITDGAITEITEQVTFGTDGTAKRVLRFSKDGALLEYTETRTQIAQQSDTSPAPMTVAMQLTFAGDSVSSSSKTVDGANTPVRPYEVENIRRHATSILERLRTPSAPRN</sequence>
<dbReference type="EMBL" id="CP011454">
    <property type="protein sequence ID" value="AMW05663.1"/>
    <property type="molecule type" value="Genomic_DNA"/>
</dbReference>
<reference evidence="2 3" key="2">
    <citation type="journal article" date="2016" name="Environ. Microbiol. Rep.">
        <title>Metagenomic evidence for the presence of phototrophic Gemmatimonadetes bacteria in diverse environments.</title>
        <authorList>
            <person name="Zeng Y."/>
            <person name="Baumbach J."/>
            <person name="Barbosa E.G."/>
            <person name="Azevedo V."/>
            <person name="Zhang C."/>
            <person name="Koblizek M."/>
        </authorList>
    </citation>
    <scope>NUCLEOTIDE SEQUENCE [LARGE SCALE GENOMIC DNA]</scope>
    <source>
        <strain evidence="2 3">AP64</strain>
    </source>
</reference>
<feature type="chain" id="PRO_5007506873" description="Lipoprotein" evidence="1">
    <location>
        <begin position="20"/>
        <end position="171"/>
    </location>
</feature>
<gene>
    <name evidence="2" type="ORF">GEMMAAP_14345</name>
</gene>
<dbReference type="OrthoDB" id="9899864at2"/>
<accession>A0A143BM40</accession>
<evidence type="ECO:0000313" key="3">
    <source>
        <dbReference type="Proteomes" id="UP000076404"/>
    </source>
</evidence>
<dbReference type="PROSITE" id="PS51257">
    <property type="entry name" value="PROKAR_LIPOPROTEIN"/>
    <property type="match status" value="1"/>
</dbReference>
<dbReference type="KEGG" id="gph:GEMMAAP_14345"/>
<keyword evidence="1" id="KW-0732">Signal</keyword>
<name>A0A143BM40_9BACT</name>
<organism evidence="2 3">
    <name type="scientific">Gemmatimonas phototrophica</name>
    <dbReference type="NCBI Taxonomy" id="1379270"/>
    <lineage>
        <taxon>Bacteria</taxon>
        <taxon>Pseudomonadati</taxon>
        <taxon>Gemmatimonadota</taxon>
        <taxon>Gemmatimonadia</taxon>
        <taxon>Gemmatimonadales</taxon>
        <taxon>Gemmatimonadaceae</taxon>
        <taxon>Gemmatimonas</taxon>
    </lineage>
</organism>
<feature type="signal peptide" evidence="1">
    <location>
        <begin position="1"/>
        <end position="19"/>
    </location>
</feature>
<evidence type="ECO:0000256" key="1">
    <source>
        <dbReference type="SAM" id="SignalP"/>
    </source>
</evidence>
<proteinExistence type="predicted"/>
<keyword evidence="3" id="KW-1185">Reference proteome</keyword>
<dbReference type="RefSeq" id="WP_026848625.1">
    <property type="nucleotide sequence ID" value="NZ_CP011454.1"/>
</dbReference>
<protein>
    <recommendedName>
        <fullName evidence="4">Lipoprotein</fullName>
    </recommendedName>
</protein>
<dbReference type="AlphaFoldDB" id="A0A143BM40"/>